<dbReference type="KEGG" id="fra:Francci3_1991"/>
<dbReference type="OrthoDB" id="244285at2"/>
<evidence type="ECO:0000259" key="1">
    <source>
        <dbReference type="Pfam" id="PF01717"/>
    </source>
</evidence>
<dbReference type="STRING" id="106370.Francci3_1991"/>
<evidence type="ECO:0000313" key="2">
    <source>
        <dbReference type="EMBL" id="ABD11365.1"/>
    </source>
</evidence>
<dbReference type="Proteomes" id="UP000001937">
    <property type="component" value="Chromosome"/>
</dbReference>
<dbReference type="eggNOG" id="COG0620">
    <property type="taxonomic scope" value="Bacteria"/>
</dbReference>
<dbReference type="GO" id="GO:0008270">
    <property type="term" value="F:zinc ion binding"/>
    <property type="evidence" value="ECO:0007669"/>
    <property type="project" value="InterPro"/>
</dbReference>
<reference evidence="2 3" key="1">
    <citation type="journal article" date="2007" name="Genome Res.">
        <title>Genome characteristics of facultatively symbiotic Frankia sp. strains reflect host range and host plant biogeography.</title>
        <authorList>
            <person name="Normand P."/>
            <person name="Lapierre P."/>
            <person name="Tisa L.S."/>
            <person name="Gogarten J.P."/>
            <person name="Alloisio N."/>
            <person name="Bagnarol E."/>
            <person name="Bassi C.A."/>
            <person name="Berry A.M."/>
            <person name="Bickhart D.M."/>
            <person name="Choisne N."/>
            <person name="Couloux A."/>
            <person name="Cournoyer B."/>
            <person name="Cruveiller S."/>
            <person name="Daubin V."/>
            <person name="Demange N."/>
            <person name="Francino M.P."/>
            <person name="Goltsman E."/>
            <person name="Huang Y."/>
            <person name="Kopp O.R."/>
            <person name="Labarre L."/>
            <person name="Lapidus A."/>
            <person name="Lavire C."/>
            <person name="Marechal J."/>
            <person name="Martinez M."/>
            <person name="Mastronunzio J.E."/>
            <person name="Mullin B.C."/>
            <person name="Niemann J."/>
            <person name="Pujic P."/>
            <person name="Rawnsley T."/>
            <person name="Rouy Z."/>
            <person name="Schenowitz C."/>
            <person name="Sellstedt A."/>
            <person name="Tavares F."/>
            <person name="Tomkins J.P."/>
            <person name="Vallenet D."/>
            <person name="Valverde C."/>
            <person name="Wall L.G."/>
            <person name="Wang Y."/>
            <person name="Medigue C."/>
            <person name="Benson D.R."/>
        </authorList>
    </citation>
    <scope>NUCLEOTIDE SEQUENCE [LARGE SCALE GENOMIC DNA]</scope>
    <source>
        <strain evidence="3">DSM 45818 / CECT 9043 / CcI3</strain>
    </source>
</reference>
<dbReference type="AlphaFoldDB" id="Q2JBH7"/>
<proteinExistence type="predicted"/>
<dbReference type="RefSeq" id="WP_011436422.1">
    <property type="nucleotide sequence ID" value="NC_007777.1"/>
</dbReference>
<dbReference type="GO" id="GO:0009086">
    <property type="term" value="P:methionine biosynthetic process"/>
    <property type="evidence" value="ECO:0007669"/>
    <property type="project" value="InterPro"/>
</dbReference>
<protein>
    <submittedName>
        <fullName evidence="2">Methionine synthase, vitamin-B12 independent</fullName>
    </submittedName>
</protein>
<dbReference type="PANTHER" id="PTHR43844:SF2">
    <property type="entry name" value="SYNTHASE, VITAMIN-B12 INDEPENDENT, PUTATIVE (AFU_ORTHOLOGUE AFUA_3G12060)-RELATED"/>
    <property type="match status" value="1"/>
</dbReference>
<evidence type="ECO:0000313" key="3">
    <source>
        <dbReference type="Proteomes" id="UP000001937"/>
    </source>
</evidence>
<gene>
    <name evidence="2" type="ordered locus">Francci3_1991</name>
</gene>
<organism evidence="2 3">
    <name type="scientific">Frankia casuarinae (strain DSM 45818 / CECT 9043 / HFP020203 / CcI3)</name>
    <dbReference type="NCBI Taxonomy" id="106370"/>
    <lineage>
        <taxon>Bacteria</taxon>
        <taxon>Bacillati</taxon>
        <taxon>Actinomycetota</taxon>
        <taxon>Actinomycetes</taxon>
        <taxon>Frankiales</taxon>
        <taxon>Frankiaceae</taxon>
        <taxon>Frankia</taxon>
    </lineage>
</organism>
<dbReference type="PANTHER" id="PTHR43844">
    <property type="entry name" value="METHIONINE SYNTHASE"/>
    <property type="match status" value="1"/>
</dbReference>
<dbReference type="Pfam" id="PF01717">
    <property type="entry name" value="Meth_synt_2"/>
    <property type="match status" value="1"/>
</dbReference>
<name>Q2JBH7_FRACC</name>
<dbReference type="GO" id="GO:0003871">
    <property type="term" value="F:5-methyltetrahydropteroyltriglutamate-homocysteine S-methyltransferase activity"/>
    <property type="evidence" value="ECO:0007669"/>
    <property type="project" value="InterPro"/>
</dbReference>
<dbReference type="CDD" id="cd03311">
    <property type="entry name" value="CIMS_C_terminal_like"/>
    <property type="match status" value="1"/>
</dbReference>
<dbReference type="SUPFAM" id="SSF51726">
    <property type="entry name" value="UROD/MetE-like"/>
    <property type="match status" value="1"/>
</dbReference>
<feature type="domain" description="Cobalamin-independent methionine synthase MetE C-terminal/archaeal" evidence="1">
    <location>
        <begin position="182"/>
        <end position="358"/>
    </location>
</feature>
<accession>A0A1X1Q085</accession>
<sequence length="390" mass="42052">MKLSSDRILTTHTGSLPRPAGLAELIRAREQETLSVADAEYLPERIADAVGVVVGHQAQVGLDVISDGEMSKIGYATYVKERLTGFDVDVAVPEGGGLSIADLDDYPGMAERSLAGLETATPTCTGPISYTGTALLDTDLANFAAGVSSISAGSGQPTERFMNAASPGVIALYLPNQFYASLDEYLFALAEGMRAEYEAITAAGLVLQIDAPDLAMGRHIQYAHLSEQGFLDRLRVHVEAINHALRNIDPARVRVHLCWGNYQGPHHKDVGLDVILDTIIQLKADGLVFEAANHRHAHEWQVLADAKIPEQKVLIPGVIDTSSVYVEHPELIAQRITRFADIVGRERVIPGTDCGFASFATFLAVDESLAWAKLESLTAGARLASDRLWS</sequence>
<dbReference type="InterPro" id="IPR002629">
    <property type="entry name" value="Met_Synth_C/arc"/>
</dbReference>
<dbReference type="Gene3D" id="3.20.20.210">
    <property type="match status" value="1"/>
</dbReference>
<keyword evidence="3" id="KW-1185">Reference proteome</keyword>
<dbReference type="InterPro" id="IPR038071">
    <property type="entry name" value="UROD/MetE-like_sf"/>
</dbReference>
<dbReference type="EMBL" id="CP000249">
    <property type="protein sequence ID" value="ABD11365.1"/>
    <property type="molecule type" value="Genomic_DNA"/>
</dbReference>
<accession>Q2JBH7</accession>
<dbReference type="HOGENOM" id="CLU_046993_0_0_11"/>